<dbReference type="InterPro" id="IPR042178">
    <property type="entry name" value="Serpin_sf_1"/>
</dbReference>
<dbReference type="PANTHER" id="PTHR11461:SF211">
    <property type="entry name" value="GH10112P-RELATED"/>
    <property type="match status" value="1"/>
</dbReference>
<feature type="signal peptide" evidence="2">
    <location>
        <begin position="1"/>
        <end position="18"/>
    </location>
</feature>
<dbReference type="SUPFAM" id="SSF56574">
    <property type="entry name" value="Serpins"/>
    <property type="match status" value="1"/>
</dbReference>
<accession>A0AAE3FHF7</accession>
<comment type="similarity">
    <text evidence="1">Belongs to the serpin family.</text>
</comment>
<comment type="caution">
    <text evidence="4">The sequence shown here is derived from an EMBL/GenBank/DDBJ whole genome shotgun (WGS) entry which is preliminary data.</text>
</comment>
<dbReference type="AlphaFoldDB" id="A0AAE3FHF7"/>
<dbReference type="Gene3D" id="2.30.39.10">
    <property type="entry name" value="Alpha-1-antitrypsin, domain 1"/>
    <property type="match status" value="1"/>
</dbReference>
<dbReference type="Gene3D" id="3.30.497.10">
    <property type="entry name" value="Antithrombin, subunit I, domain 2"/>
    <property type="match status" value="1"/>
</dbReference>
<dbReference type="InterPro" id="IPR023796">
    <property type="entry name" value="Serpin_dom"/>
</dbReference>
<evidence type="ECO:0000313" key="5">
    <source>
        <dbReference type="Proteomes" id="UP001139365"/>
    </source>
</evidence>
<name>A0AAE3FHF7_9BACT</name>
<dbReference type="PROSITE" id="PS51257">
    <property type="entry name" value="PROKAR_LIPOPROTEIN"/>
    <property type="match status" value="1"/>
</dbReference>
<evidence type="ECO:0000256" key="2">
    <source>
        <dbReference type="SAM" id="SignalP"/>
    </source>
</evidence>
<dbReference type="InterPro" id="IPR036186">
    <property type="entry name" value="Serpin_sf"/>
</dbReference>
<evidence type="ECO:0000259" key="3">
    <source>
        <dbReference type="SMART" id="SM00093"/>
    </source>
</evidence>
<dbReference type="Proteomes" id="UP001139365">
    <property type="component" value="Unassembled WGS sequence"/>
</dbReference>
<evidence type="ECO:0000313" key="4">
    <source>
        <dbReference type="EMBL" id="MCI5755485.1"/>
    </source>
</evidence>
<evidence type="ECO:0000256" key="1">
    <source>
        <dbReference type="RuleBase" id="RU000411"/>
    </source>
</evidence>
<sequence length="461" mass="50211">MKKFVAAAIVLAVMLSFAACREKGVIPGGKTVTPGTLSQYDPEKCRASYADRLVAQAVYPVSPQYPDGTVTDKEAEEWGKFRKNRMDAASAIDSSALGSFVKKTVREYLTSDDGGNRVYSPVSLEIALSMLAEITDGQTRAQILSLLGADSIENARRQAVSIWDAAYRDDGIGTTVLADSLWLNDGLMYKKPVLDILADSYRASSFSGKPGSTEYDSALRGWLTEQTRGMLDTSGVKLDPRTVIALTQTVYYKVSWENVFRESDTGKRDFEGTKGRVSVDFMNREIENGSVYFGDGWQATRLDTSDGGAMWLILPDKGRTTADVIASDGMFDLISGNKNGIENRRAKVRLSVPKFDVSSLTDLIQGLINLGVTDVFGSSADFSPLTDVPNVFVSEAKHAARVMIDEKGCTGAAYTLIIAQFNGRPEEKETIDFILDRQFVFAVTSDNGIPLFIGAVNDLTA</sequence>
<dbReference type="PANTHER" id="PTHR11461">
    <property type="entry name" value="SERINE PROTEASE INHIBITOR, SERPIN"/>
    <property type="match status" value="1"/>
</dbReference>
<keyword evidence="2" id="KW-0732">Signal</keyword>
<reference evidence="4 5" key="1">
    <citation type="submission" date="2022-03" db="EMBL/GenBank/DDBJ databases">
        <title>Metagenome-assembled genomes from swine fecal metagenomes.</title>
        <authorList>
            <person name="Holman D.B."/>
            <person name="Kommadath A."/>
        </authorList>
    </citation>
    <scope>NUCLEOTIDE SEQUENCE [LARGE SCALE GENOMIC DNA]</scope>
    <source>
        <strain evidence="4">SUG147</strain>
    </source>
</reference>
<dbReference type="Pfam" id="PF00079">
    <property type="entry name" value="Serpin"/>
    <property type="match status" value="1"/>
</dbReference>
<gene>
    <name evidence="4" type="ORF">MR241_04235</name>
</gene>
<protein>
    <recommendedName>
        <fullName evidence="3">Serpin domain-containing protein</fullName>
    </recommendedName>
</protein>
<proteinExistence type="inferred from homology"/>
<organism evidence="4 5">
    <name type="scientific">Candidatus Colimorpha enterica</name>
    <dbReference type="NCBI Taxonomy" id="3083063"/>
    <lineage>
        <taxon>Bacteria</taxon>
        <taxon>Pseudomonadati</taxon>
        <taxon>Bacteroidota</taxon>
        <taxon>Bacteroidia</taxon>
        <taxon>Bacteroidales</taxon>
        <taxon>Candidatus Colimorpha</taxon>
    </lineage>
</organism>
<dbReference type="SMART" id="SM00093">
    <property type="entry name" value="SERPIN"/>
    <property type="match status" value="1"/>
</dbReference>
<dbReference type="InterPro" id="IPR000215">
    <property type="entry name" value="Serpin_fam"/>
</dbReference>
<feature type="domain" description="Serpin" evidence="3">
    <location>
        <begin position="103"/>
        <end position="459"/>
    </location>
</feature>
<dbReference type="EMBL" id="JALEMU010000067">
    <property type="protein sequence ID" value="MCI5755485.1"/>
    <property type="molecule type" value="Genomic_DNA"/>
</dbReference>
<dbReference type="GO" id="GO:0005615">
    <property type="term" value="C:extracellular space"/>
    <property type="evidence" value="ECO:0007669"/>
    <property type="project" value="InterPro"/>
</dbReference>
<dbReference type="InterPro" id="IPR042185">
    <property type="entry name" value="Serpin_sf_2"/>
</dbReference>
<dbReference type="GO" id="GO:0004867">
    <property type="term" value="F:serine-type endopeptidase inhibitor activity"/>
    <property type="evidence" value="ECO:0007669"/>
    <property type="project" value="InterPro"/>
</dbReference>
<feature type="chain" id="PRO_5042049368" description="Serpin domain-containing protein" evidence="2">
    <location>
        <begin position="19"/>
        <end position="461"/>
    </location>
</feature>